<keyword evidence="4 8" id="KW-0479">Metal-binding</keyword>
<feature type="transmembrane region" description="Helical" evidence="9">
    <location>
        <begin position="21"/>
        <end position="40"/>
    </location>
</feature>
<comment type="similarity">
    <text evidence="3">Belongs to the cytochrome P450 family.</text>
</comment>
<dbReference type="OrthoDB" id="6692864at2759"/>
<evidence type="ECO:0000256" key="8">
    <source>
        <dbReference type="PIRSR" id="PIRSR602401-1"/>
    </source>
</evidence>
<dbReference type="Gene3D" id="1.10.630.10">
    <property type="entry name" value="Cytochrome P450"/>
    <property type="match status" value="1"/>
</dbReference>
<comment type="pathway">
    <text evidence="2">Secondary metabolite biosynthesis.</text>
</comment>
<feature type="transmembrane region" description="Helical" evidence="9">
    <location>
        <begin position="438"/>
        <end position="458"/>
    </location>
</feature>
<evidence type="ECO:0000256" key="6">
    <source>
        <dbReference type="ARBA" id="ARBA00023004"/>
    </source>
</evidence>
<dbReference type="InterPro" id="IPR001128">
    <property type="entry name" value="Cyt_P450"/>
</dbReference>
<evidence type="ECO:0000313" key="10">
    <source>
        <dbReference type="EMBL" id="CCM04655.1"/>
    </source>
</evidence>
<evidence type="ECO:0000256" key="1">
    <source>
        <dbReference type="ARBA" id="ARBA00001971"/>
    </source>
</evidence>
<dbReference type="GeneID" id="24099566"/>
<feature type="transmembrane region" description="Helical" evidence="9">
    <location>
        <begin position="465"/>
        <end position="487"/>
    </location>
</feature>
<dbReference type="Pfam" id="PF00067">
    <property type="entry name" value="p450"/>
    <property type="match status" value="1"/>
</dbReference>
<keyword evidence="5" id="KW-0560">Oxidoreductase</keyword>
<dbReference type="SUPFAM" id="SSF48264">
    <property type="entry name" value="Cytochrome P450"/>
    <property type="match status" value="1"/>
</dbReference>
<dbReference type="Proteomes" id="UP000006352">
    <property type="component" value="Unassembled WGS sequence"/>
</dbReference>
<dbReference type="CDD" id="cd11061">
    <property type="entry name" value="CYP67-like"/>
    <property type="match status" value="1"/>
</dbReference>
<evidence type="ECO:0000313" key="11">
    <source>
        <dbReference type="Proteomes" id="UP000006352"/>
    </source>
</evidence>
<name>J4GTN6_9APHY</name>
<evidence type="ECO:0000256" key="7">
    <source>
        <dbReference type="ARBA" id="ARBA00023033"/>
    </source>
</evidence>
<dbReference type="PRINTS" id="PR00463">
    <property type="entry name" value="EP450I"/>
</dbReference>
<feature type="binding site" description="axial binding residue" evidence="8">
    <location>
        <position position="907"/>
    </location>
    <ligand>
        <name>heme</name>
        <dbReference type="ChEBI" id="CHEBI:30413"/>
    </ligand>
    <ligandPart>
        <name>Fe</name>
        <dbReference type="ChEBI" id="CHEBI:18248"/>
    </ligandPart>
</feature>
<feature type="transmembrane region" description="Helical" evidence="9">
    <location>
        <begin position="130"/>
        <end position="152"/>
    </location>
</feature>
<sequence>MSGLITGPTARAPLVSVSLQGIVYGFSTCMFGMTVWVLTIQRKGRANRAMLAISSFMWIIDTLRIVIDMTDLVDAFVNHLHDGPGDSGPEAFISAFSRPISLVDNGIYCLQTLIGDAVVIYRCYIVWQSVWMIVIPSLAWMGSLGSIIFVMYSFAKGIVTGQRIVLVYSFTLAANLTATLALAYRIWKVDKEARHLRDSSNTLRPVLLTIIESGAIYTALLIFALITVTHALEVEYVVNSIMPAMIAITFDMIFIRIGIAQNARSGYRASGTFPLSTIMFKENEVDNIKKDYSTNELTSGMAFAVSEDTTTTPIKFHHTVLSPFFREISQKKPRTAGIWSLVVDVSIVNKRQPYERPEFSAARIKHASLRDSSPVRTHGVFSPPLAAVVFELLSLSGTTSLQLPARRCLCTLRFLLKAAFSLLADLCTYLWFKRFETSDILHVSILLGLPPAIPVAFLRTHLESTLLAGLVAYSTFYVSLLLSILVYRISPLHPLWSYPGPVLCKISKLWLVYVASDGKLHMYYYKVHKKYGPIVRIGPNELSVVDTALLPSILGSDGMPKGPLWEGRRISGKRGAGAKNVKGNLIGARNKQQHTEARRVWNRAFTSASVKRYEPIVIRRASQLVDALKKRAGNEEVDLSQWLSYFSFDFMGDFVFGGPFDLLRDGDKNDLVGMMENGLYLPALTQHVPWCIEALLTLPFLGKHMKGLGEFAFQQITRRMKEGSVHDDLFYHLNDEGRGDTSSGSPPLPVLMSNAVTAIIAGSDTTAAALSNTFYLMLSHPSCYRRLQIEVDAAFPPGRGEPTDSAKLAQMEYLNAVINESLRLYPPVRTSLQRAPQMGTGGHMLGSTMFIPEGTAIYAPPYVYHHDPRYFSRPEDFFPERWLSKNGEDNTFDPSAFIPFSMGPANCVGRPLALIEMRMVIAYILHAFELRFANGYDPASYEKHLQDLFVTHRGPLPVTLIARAAN</sequence>
<reference evidence="10 11" key="1">
    <citation type="journal article" date="2012" name="Appl. Environ. Microbiol.">
        <title>Short-read sequencing for genomic analysis of the brown rot fungus Fibroporia radiculosa.</title>
        <authorList>
            <person name="Tang J.D."/>
            <person name="Perkins A.D."/>
            <person name="Sonstegard T.S."/>
            <person name="Schroeder S.G."/>
            <person name="Burgess S.C."/>
            <person name="Diehl S.V."/>
        </authorList>
    </citation>
    <scope>NUCLEOTIDE SEQUENCE [LARGE SCALE GENOMIC DNA]</scope>
    <source>
        <strain evidence="10 11">TFFH 294</strain>
    </source>
</reference>
<keyword evidence="6 8" id="KW-0408">Iron</keyword>
<evidence type="ECO:0000256" key="5">
    <source>
        <dbReference type="ARBA" id="ARBA00023002"/>
    </source>
</evidence>
<dbReference type="InterPro" id="IPR036396">
    <property type="entry name" value="Cyt_P450_sf"/>
</dbReference>
<protein>
    <recommendedName>
        <fullName evidence="12">Cytochrome P450</fullName>
    </recommendedName>
</protein>
<dbReference type="GO" id="GO:0016705">
    <property type="term" value="F:oxidoreductase activity, acting on paired donors, with incorporation or reduction of molecular oxygen"/>
    <property type="evidence" value="ECO:0007669"/>
    <property type="project" value="InterPro"/>
</dbReference>
<keyword evidence="8" id="KW-0349">Heme</keyword>
<dbReference type="PANTHER" id="PTHR24305:SF187">
    <property type="entry name" value="P450, PUTATIVE (EUROFUNG)-RELATED"/>
    <property type="match status" value="1"/>
</dbReference>
<dbReference type="InParanoid" id="J4GTN6"/>
<dbReference type="HOGENOM" id="CLU_306540_0_0_1"/>
<keyword evidence="11" id="KW-1185">Reference proteome</keyword>
<feature type="transmembrane region" description="Helical" evidence="9">
    <location>
        <begin position="205"/>
        <end position="228"/>
    </location>
</feature>
<gene>
    <name evidence="10" type="ORF">FIBRA_06839</name>
</gene>
<dbReference type="STRING" id="599839.J4GTN6"/>
<evidence type="ECO:0000256" key="9">
    <source>
        <dbReference type="SAM" id="Phobius"/>
    </source>
</evidence>
<proteinExistence type="inferred from homology"/>
<feature type="transmembrane region" description="Helical" evidence="9">
    <location>
        <begin position="240"/>
        <end position="259"/>
    </location>
</feature>
<dbReference type="InterPro" id="IPR002401">
    <property type="entry name" value="Cyt_P450_E_grp-I"/>
</dbReference>
<feature type="transmembrane region" description="Helical" evidence="9">
    <location>
        <begin position="164"/>
        <end position="184"/>
    </location>
</feature>
<organism evidence="10 11">
    <name type="scientific">Fibroporia radiculosa</name>
    <dbReference type="NCBI Taxonomy" id="599839"/>
    <lineage>
        <taxon>Eukaryota</taxon>
        <taxon>Fungi</taxon>
        <taxon>Dikarya</taxon>
        <taxon>Basidiomycota</taxon>
        <taxon>Agaricomycotina</taxon>
        <taxon>Agaricomycetes</taxon>
        <taxon>Polyporales</taxon>
        <taxon>Fibroporiaceae</taxon>
        <taxon>Fibroporia</taxon>
    </lineage>
</organism>
<dbReference type="GO" id="GO:0004497">
    <property type="term" value="F:monooxygenase activity"/>
    <property type="evidence" value="ECO:0007669"/>
    <property type="project" value="UniProtKB-KW"/>
</dbReference>
<dbReference type="GO" id="GO:0005506">
    <property type="term" value="F:iron ion binding"/>
    <property type="evidence" value="ECO:0007669"/>
    <property type="project" value="InterPro"/>
</dbReference>
<dbReference type="PANTHER" id="PTHR24305">
    <property type="entry name" value="CYTOCHROME P450"/>
    <property type="match status" value="1"/>
</dbReference>
<evidence type="ECO:0000256" key="4">
    <source>
        <dbReference type="ARBA" id="ARBA00022723"/>
    </source>
</evidence>
<dbReference type="PRINTS" id="PR00385">
    <property type="entry name" value="P450"/>
</dbReference>
<keyword evidence="9" id="KW-0472">Membrane</keyword>
<dbReference type="InterPro" id="IPR050121">
    <property type="entry name" value="Cytochrome_P450_monoxygenase"/>
</dbReference>
<feature type="transmembrane region" description="Helical" evidence="9">
    <location>
        <begin position="414"/>
        <end position="432"/>
    </location>
</feature>
<keyword evidence="9" id="KW-1133">Transmembrane helix</keyword>
<accession>J4GTN6</accession>
<keyword evidence="7" id="KW-0503">Monooxygenase</keyword>
<comment type="cofactor">
    <cofactor evidence="1 8">
        <name>heme</name>
        <dbReference type="ChEBI" id="CHEBI:30413"/>
    </cofactor>
</comment>
<evidence type="ECO:0008006" key="12">
    <source>
        <dbReference type="Google" id="ProtNLM"/>
    </source>
</evidence>
<dbReference type="GO" id="GO:0020037">
    <property type="term" value="F:heme binding"/>
    <property type="evidence" value="ECO:0007669"/>
    <property type="project" value="InterPro"/>
</dbReference>
<dbReference type="AlphaFoldDB" id="J4GTN6"/>
<dbReference type="RefSeq" id="XP_012183938.1">
    <property type="nucleotide sequence ID" value="XM_012328548.1"/>
</dbReference>
<evidence type="ECO:0000256" key="3">
    <source>
        <dbReference type="ARBA" id="ARBA00010617"/>
    </source>
</evidence>
<evidence type="ECO:0000256" key="2">
    <source>
        <dbReference type="ARBA" id="ARBA00005179"/>
    </source>
</evidence>
<dbReference type="EMBL" id="HE797162">
    <property type="protein sequence ID" value="CCM04655.1"/>
    <property type="molecule type" value="Genomic_DNA"/>
</dbReference>
<keyword evidence="9" id="KW-0812">Transmembrane</keyword>